<dbReference type="Proteomes" id="UP000504608">
    <property type="component" value="Unplaced"/>
</dbReference>
<comment type="cofactor">
    <cofactor evidence="1">
        <name>pyridoxal 5'-phosphate</name>
        <dbReference type="ChEBI" id="CHEBI:597326"/>
    </cofactor>
</comment>
<dbReference type="InterPro" id="IPR015424">
    <property type="entry name" value="PyrdxlP-dep_Trfase"/>
</dbReference>
<reference evidence="5" key="1">
    <citation type="submission" date="2025-08" db="UniProtKB">
        <authorList>
            <consortium name="RefSeq"/>
        </authorList>
    </citation>
    <scope>IDENTIFICATION</scope>
    <source>
        <tissue evidence="5">Young leaves</tissue>
    </source>
</reference>
<dbReference type="Gene3D" id="3.40.640.10">
    <property type="entry name" value="Type I PLP-dependent aspartate aminotransferase-like (Major domain)"/>
    <property type="match status" value="1"/>
</dbReference>
<comment type="similarity">
    <text evidence="2">Belongs to the class-V pyridoxal-phosphate-dependent aminotransferase family. NifS/IscS subfamily.</text>
</comment>
<dbReference type="PANTHER" id="PTHR11601">
    <property type="entry name" value="CYSTEINE DESULFURYLASE FAMILY MEMBER"/>
    <property type="match status" value="1"/>
</dbReference>
<dbReference type="SUPFAM" id="SSF53383">
    <property type="entry name" value="PLP-dependent transferases"/>
    <property type="match status" value="1"/>
</dbReference>
<name>A0A6J1IIV0_CUCMA</name>
<dbReference type="RefSeq" id="XP_022977557.1">
    <property type="nucleotide sequence ID" value="XM_023121789.1"/>
</dbReference>
<accession>A0A6J1IIV0</accession>
<dbReference type="InterPro" id="IPR000192">
    <property type="entry name" value="Aminotrans_V_dom"/>
</dbReference>
<dbReference type="GO" id="GO:0005829">
    <property type="term" value="C:cytosol"/>
    <property type="evidence" value="ECO:0007669"/>
    <property type="project" value="TreeGrafter"/>
</dbReference>
<dbReference type="Pfam" id="PF00266">
    <property type="entry name" value="Aminotran_5"/>
    <property type="match status" value="1"/>
</dbReference>
<dbReference type="KEGG" id="cmax:111477853"/>
<evidence type="ECO:0000256" key="2">
    <source>
        <dbReference type="ARBA" id="ARBA00006490"/>
    </source>
</evidence>
<evidence type="ECO:0000313" key="4">
    <source>
        <dbReference type="Proteomes" id="UP000504608"/>
    </source>
</evidence>
<gene>
    <name evidence="5" type="primary">LOC111477853</name>
</gene>
<dbReference type="GeneID" id="111477853"/>
<dbReference type="OrthoDB" id="10250117at2759"/>
<dbReference type="AlphaFoldDB" id="A0A6J1IIV0"/>
<keyword evidence="4" id="KW-1185">Reference proteome</keyword>
<evidence type="ECO:0000259" key="3">
    <source>
        <dbReference type="Pfam" id="PF00266"/>
    </source>
</evidence>
<dbReference type="GO" id="GO:0016226">
    <property type="term" value="P:iron-sulfur cluster assembly"/>
    <property type="evidence" value="ECO:0007669"/>
    <property type="project" value="TreeGrafter"/>
</dbReference>
<evidence type="ECO:0000313" key="5">
    <source>
        <dbReference type="RefSeq" id="XP_022977557.1"/>
    </source>
</evidence>
<dbReference type="PANTHER" id="PTHR11601:SF34">
    <property type="entry name" value="CYSTEINE DESULFURASE"/>
    <property type="match status" value="1"/>
</dbReference>
<dbReference type="GO" id="GO:0005739">
    <property type="term" value="C:mitochondrion"/>
    <property type="evidence" value="ECO:0007669"/>
    <property type="project" value="TreeGrafter"/>
</dbReference>
<protein>
    <submittedName>
        <fullName evidence="5">Cysteine desulfurase, mitochondrial-like isoform X1</fullName>
    </submittedName>
</protein>
<dbReference type="GO" id="GO:0031071">
    <property type="term" value="F:cysteine desulfurase activity"/>
    <property type="evidence" value="ECO:0007669"/>
    <property type="project" value="TreeGrafter"/>
</dbReference>
<dbReference type="InterPro" id="IPR015421">
    <property type="entry name" value="PyrdxlP-dep_Trfase_major"/>
</dbReference>
<evidence type="ECO:0000256" key="1">
    <source>
        <dbReference type="ARBA" id="ARBA00001933"/>
    </source>
</evidence>
<organism evidence="4 5">
    <name type="scientific">Cucurbita maxima</name>
    <name type="common">Pumpkin</name>
    <name type="synonym">Winter squash</name>
    <dbReference type="NCBI Taxonomy" id="3661"/>
    <lineage>
        <taxon>Eukaryota</taxon>
        <taxon>Viridiplantae</taxon>
        <taxon>Streptophyta</taxon>
        <taxon>Embryophyta</taxon>
        <taxon>Tracheophyta</taxon>
        <taxon>Spermatophyta</taxon>
        <taxon>Magnoliopsida</taxon>
        <taxon>eudicotyledons</taxon>
        <taxon>Gunneridae</taxon>
        <taxon>Pentapetalae</taxon>
        <taxon>rosids</taxon>
        <taxon>fabids</taxon>
        <taxon>Cucurbitales</taxon>
        <taxon>Cucurbitaceae</taxon>
        <taxon>Cucurbiteae</taxon>
        <taxon>Cucurbita</taxon>
    </lineage>
</organism>
<sequence length="207" mass="23218">MLGFLIISLDMVIHHSQTHLYGWESDHAVETACSHVAALIGASPKEIVLTSGATESNNISIKGVMNFYREKKRHLITIQTEHKCVLDSCRHLQQVGFEITYLPVGSDGIVDLDKLRSAIRPDTGLVCTLCLICRYRTTPSSSSSSRIVIRINSESYKCILKKVAELHSHGFLRCTGRMLAVLQVQPFLVGLTFSSRKRFFALWNLKQ</sequence>
<feature type="domain" description="Aminotransferase class V" evidence="3">
    <location>
        <begin position="15"/>
        <end position="127"/>
    </location>
</feature>
<proteinExistence type="inferred from homology"/>